<keyword evidence="1" id="KW-0732">Signal</keyword>
<feature type="non-terminal residue" evidence="2">
    <location>
        <position position="91"/>
    </location>
</feature>
<feature type="chain" id="PRO_5046189121" description="Secreted protein" evidence="1">
    <location>
        <begin position="18"/>
        <end position="91"/>
    </location>
</feature>
<evidence type="ECO:0008006" key="4">
    <source>
        <dbReference type="Google" id="ProtNLM"/>
    </source>
</evidence>
<comment type="caution">
    <text evidence="2">The sequence shown here is derived from an EMBL/GenBank/DDBJ whole genome shotgun (WGS) entry which is preliminary data.</text>
</comment>
<reference evidence="2" key="1">
    <citation type="submission" date="2022-03" db="EMBL/GenBank/DDBJ databases">
        <title>Draft genome sequence of Aduncisulcus paluster, a free-living microaerophilic Fornicata.</title>
        <authorList>
            <person name="Yuyama I."/>
            <person name="Kume K."/>
            <person name="Tamura T."/>
            <person name="Inagaki Y."/>
            <person name="Hashimoto T."/>
        </authorList>
    </citation>
    <scope>NUCLEOTIDE SEQUENCE</scope>
    <source>
        <strain evidence="2">NY0171</strain>
    </source>
</reference>
<keyword evidence="3" id="KW-1185">Reference proteome</keyword>
<gene>
    <name evidence="2" type="ORF">ADUPG1_002552</name>
</gene>
<evidence type="ECO:0000313" key="2">
    <source>
        <dbReference type="EMBL" id="GKT33603.1"/>
    </source>
</evidence>
<feature type="signal peptide" evidence="1">
    <location>
        <begin position="1"/>
        <end position="17"/>
    </location>
</feature>
<protein>
    <recommendedName>
        <fullName evidence="4">Secreted protein</fullName>
    </recommendedName>
</protein>
<name>A0ABQ5KM70_9EUKA</name>
<dbReference type="EMBL" id="BQXS01003019">
    <property type="protein sequence ID" value="GKT33603.1"/>
    <property type="molecule type" value="Genomic_DNA"/>
</dbReference>
<organism evidence="2 3">
    <name type="scientific">Aduncisulcus paluster</name>
    <dbReference type="NCBI Taxonomy" id="2918883"/>
    <lineage>
        <taxon>Eukaryota</taxon>
        <taxon>Metamonada</taxon>
        <taxon>Carpediemonas-like organisms</taxon>
        <taxon>Aduncisulcus</taxon>
    </lineage>
</organism>
<sequence>MLLTAASAAIVFLLADGFGLDGLGVAVCGYFEISHAGACFGKVRLGLSQICLIHCRVNMEKGLSFFYVASFRKVTAEDDSCYPGTYLCHPA</sequence>
<accession>A0ABQ5KM70</accession>
<proteinExistence type="predicted"/>
<evidence type="ECO:0000256" key="1">
    <source>
        <dbReference type="SAM" id="SignalP"/>
    </source>
</evidence>
<evidence type="ECO:0000313" key="3">
    <source>
        <dbReference type="Proteomes" id="UP001057375"/>
    </source>
</evidence>
<dbReference type="Proteomes" id="UP001057375">
    <property type="component" value="Unassembled WGS sequence"/>
</dbReference>